<comment type="caution">
    <text evidence="4">The sequence shown here is derived from an EMBL/GenBank/DDBJ whole genome shotgun (WGS) entry which is preliminary data.</text>
</comment>
<organism evidence="4 5">
    <name type="scientific">Lasiosphaeria ovina</name>
    <dbReference type="NCBI Taxonomy" id="92902"/>
    <lineage>
        <taxon>Eukaryota</taxon>
        <taxon>Fungi</taxon>
        <taxon>Dikarya</taxon>
        <taxon>Ascomycota</taxon>
        <taxon>Pezizomycotina</taxon>
        <taxon>Sordariomycetes</taxon>
        <taxon>Sordariomycetidae</taxon>
        <taxon>Sordariales</taxon>
        <taxon>Lasiosphaeriaceae</taxon>
        <taxon>Lasiosphaeria</taxon>
    </lineage>
</organism>
<dbReference type="AlphaFoldDB" id="A0AAE0K7S4"/>
<dbReference type="GO" id="GO:0046873">
    <property type="term" value="F:metal ion transmembrane transporter activity"/>
    <property type="evidence" value="ECO:0007669"/>
    <property type="project" value="InterPro"/>
</dbReference>
<dbReference type="EMBL" id="JAULSN010000005">
    <property type="protein sequence ID" value="KAK3371122.1"/>
    <property type="molecule type" value="Genomic_DNA"/>
</dbReference>
<dbReference type="Gene3D" id="1.20.58.340">
    <property type="entry name" value="Magnesium transport protein CorA, transmembrane region"/>
    <property type="match status" value="1"/>
</dbReference>
<keyword evidence="3" id="KW-0812">Transmembrane</keyword>
<reference evidence="4" key="2">
    <citation type="submission" date="2023-06" db="EMBL/GenBank/DDBJ databases">
        <authorList>
            <consortium name="Lawrence Berkeley National Laboratory"/>
            <person name="Haridas S."/>
            <person name="Hensen N."/>
            <person name="Bonometti L."/>
            <person name="Westerberg I."/>
            <person name="Brannstrom I.O."/>
            <person name="Guillou S."/>
            <person name="Cros-Aarteil S."/>
            <person name="Calhoun S."/>
            <person name="Kuo A."/>
            <person name="Mondo S."/>
            <person name="Pangilinan J."/>
            <person name="Riley R."/>
            <person name="Labutti K."/>
            <person name="Andreopoulos B."/>
            <person name="Lipzen A."/>
            <person name="Chen C."/>
            <person name="Yanf M."/>
            <person name="Daum C."/>
            <person name="Ng V."/>
            <person name="Clum A."/>
            <person name="Steindorff A."/>
            <person name="Ohm R."/>
            <person name="Martin F."/>
            <person name="Silar P."/>
            <person name="Natvig D."/>
            <person name="Lalanne C."/>
            <person name="Gautier V."/>
            <person name="Ament-Velasquez S.L."/>
            <person name="Kruys A."/>
            <person name="Hutchinson M.I."/>
            <person name="Powell A.J."/>
            <person name="Barry K."/>
            <person name="Miller A.N."/>
            <person name="Grigoriev I.V."/>
            <person name="Debuchy R."/>
            <person name="Gladieux P."/>
            <person name="Thoren M.H."/>
            <person name="Johannesson H."/>
        </authorList>
    </citation>
    <scope>NUCLEOTIDE SEQUENCE</scope>
    <source>
        <strain evidence="4">CBS 958.72</strain>
    </source>
</reference>
<dbReference type="Proteomes" id="UP001287356">
    <property type="component" value="Unassembled WGS sequence"/>
</dbReference>
<evidence type="ECO:0000313" key="4">
    <source>
        <dbReference type="EMBL" id="KAK3371122.1"/>
    </source>
</evidence>
<evidence type="ECO:0000256" key="2">
    <source>
        <dbReference type="SAM" id="MobiDB-lite"/>
    </source>
</evidence>
<evidence type="ECO:0000256" key="1">
    <source>
        <dbReference type="SAM" id="Coils"/>
    </source>
</evidence>
<feature type="compositionally biased region" description="Basic and acidic residues" evidence="2">
    <location>
        <begin position="268"/>
        <end position="284"/>
    </location>
</feature>
<name>A0AAE0K7S4_9PEZI</name>
<dbReference type="Pfam" id="PF01544">
    <property type="entry name" value="CorA"/>
    <property type="match status" value="1"/>
</dbReference>
<dbReference type="GO" id="GO:0016020">
    <property type="term" value="C:membrane"/>
    <property type="evidence" value="ECO:0007669"/>
    <property type="project" value="InterPro"/>
</dbReference>
<accession>A0AAE0K7S4</accession>
<gene>
    <name evidence="4" type="ORF">B0T24DRAFT_627802</name>
</gene>
<evidence type="ECO:0000313" key="5">
    <source>
        <dbReference type="Proteomes" id="UP001287356"/>
    </source>
</evidence>
<dbReference type="InterPro" id="IPR002523">
    <property type="entry name" value="MgTranspt_CorA/ZnTranspt_ZntB"/>
</dbReference>
<keyword evidence="3" id="KW-1133">Transmembrane helix</keyword>
<protein>
    <submittedName>
        <fullName evidence="4">Uncharacterized protein</fullName>
    </submittedName>
</protein>
<feature type="transmembrane region" description="Helical" evidence="3">
    <location>
        <begin position="187"/>
        <end position="207"/>
    </location>
</feature>
<feature type="transmembrane region" description="Helical" evidence="3">
    <location>
        <begin position="213"/>
        <end position="233"/>
    </location>
</feature>
<sequence>MVILRPHGFPYPHYYETGGDLAPGGRTHAMADEVADTVHECVGAVAGRWDELAAYFDALLGEKKVLLDPDRHDTLLTDDWTLSRSRRYFWAIEFLKEVEASVADNIRQAERFLALFRDSLQGGDGAEGGGDDARRRLARHEAMLARLEALRARFVQRREEAVALRDGLFNASAVMESRTSTKLGENIKLLTLISIFFLPLSFCTSLWSISDQTFGIAAFAATMPVLALATYAATWNLDRIAALLDGLQQKAFSGGGGGGSTATAAHVRRADRPQKQSDGREKDGGAGLWARIPLFGQYTSRDRDKAADVAHLEKVHVPV</sequence>
<keyword evidence="5" id="KW-1185">Reference proteome</keyword>
<reference evidence="4" key="1">
    <citation type="journal article" date="2023" name="Mol. Phylogenet. Evol.">
        <title>Genome-scale phylogeny and comparative genomics of the fungal order Sordariales.</title>
        <authorList>
            <person name="Hensen N."/>
            <person name="Bonometti L."/>
            <person name="Westerberg I."/>
            <person name="Brannstrom I.O."/>
            <person name="Guillou S."/>
            <person name="Cros-Aarteil S."/>
            <person name="Calhoun S."/>
            <person name="Haridas S."/>
            <person name="Kuo A."/>
            <person name="Mondo S."/>
            <person name="Pangilinan J."/>
            <person name="Riley R."/>
            <person name="LaButti K."/>
            <person name="Andreopoulos B."/>
            <person name="Lipzen A."/>
            <person name="Chen C."/>
            <person name="Yan M."/>
            <person name="Daum C."/>
            <person name="Ng V."/>
            <person name="Clum A."/>
            <person name="Steindorff A."/>
            <person name="Ohm R.A."/>
            <person name="Martin F."/>
            <person name="Silar P."/>
            <person name="Natvig D.O."/>
            <person name="Lalanne C."/>
            <person name="Gautier V."/>
            <person name="Ament-Velasquez S.L."/>
            <person name="Kruys A."/>
            <person name="Hutchinson M.I."/>
            <person name="Powell A.J."/>
            <person name="Barry K."/>
            <person name="Miller A.N."/>
            <person name="Grigoriev I.V."/>
            <person name="Debuchy R."/>
            <person name="Gladieux P."/>
            <person name="Hiltunen Thoren M."/>
            <person name="Johannesson H."/>
        </authorList>
    </citation>
    <scope>NUCLEOTIDE SEQUENCE</scope>
    <source>
        <strain evidence="4">CBS 958.72</strain>
    </source>
</reference>
<feature type="region of interest" description="Disordered" evidence="2">
    <location>
        <begin position="255"/>
        <end position="285"/>
    </location>
</feature>
<proteinExistence type="predicted"/>
<keyword evidence="3" id="KW-0472">Membrane</keyword>
<feature type="coiled-coil region" evidence="1">
    <location>
        <begin position="130"/>
        <end position="157"/>
    </location>
</feature>
<keyword evidence="1" id="KW-0175">Coiled coil</keyword>
<evidence type="ECO:0000256" key="3">
    <source>
        <dbReference type="SAM" id="Phobius"/>
    </source>
</evidence>